<dbReference type="SFLD" id="SFLDG00358">
    <property type="entry name" value="Main_(cytGST)"/>
    <property type="match status" value="1"/>
</dbReference>
<dbReference type="InterPro" id="IPR036282">
    <property type="entry name" value="Glutathione-S-Trfase_C_sf"/>
</dbReference>
<evidence type="ECO:0000313" key="5">
    <source>
        <dbReference type="Proteomes" id="UP000591131"/>
    </source>
</evidence>
<dbReference type="AlphaFoldDB" id="A0A7J6M5Z7"/>
<dbReference type="InterPro" id="IPR036249">
    <property type="entry name" value="Thioredoxin-like_sf"/>
</dbReference>
<keyword evidence="4" id="KW-0808">Transferase</keyword>
<sequence>MSDLVLYTFLPSNNCLRVEMTLREKGLPYERKEIDIFKGEHKTKEYLAINPRGTVPCLAHGPILIQDSVAAMQYLDMAFPNQASHRRSLGLTIIPQACLQYIYDFLQNLNTKNISFKVVFDKKSKSDLTDEAEALLKELSLWEGYLQGKEYLVEDFTLADIAVFPVVSQLRQWLGLDLEKYPNLGRWYRNMRGRPSIKDHPYFTCDEKIDEIFGTVAEKRLVFRD</sequence>
<dbReference type="Pfam" id="PF00043">
    <property type="entry name" value="GST_C"/>
    <property type="match status" value="1"/>
</dbReference>
<dbReference type="PROSITE" id="PS50405">
    <property type="entry name" value="GST_CTER"/>
    <property type="match status" value="1"/>
</dbReference>
<gene>
    <name evidence="4" type="primary">GSTT1_3</name>
    <name evidence="4" type="ORF">FOL47_003854</name>
</gene>
<dbReference type="SFLD" id="SFLDS00019">
    <property type="entry name" value="Glutathione_Transferase_(cytos"/>
    <property type="match status" value="1"/>
</dbReference>
<dbReference type="PROSITE" id="PS50404">
    <property type="entry name" value="GST_NTER"/>
    <property type="match status" value="1"/>
</dbReference>
<dbReference type="OrthoDB" id="428147at2759"/>
<dbReference type="EMBL" id="JAAPAO010000223">
    <property type="protein sequence ID" value="KAF4666919.1"/>
    <property type="molecule type" value="Genomic_DNA"/>
</dbReference>
<dbReference type="InterPro" id="IPR004045">
    <property type="entry name" value="Glutathione_S-Trfase_N"/>
</dbReference>
<protein>
    <submittedName>
        <fullName evidence="4">Glutathione Stransferase</fullName>
    </submittedName>
</protein>
<comment type="caution">
    <text evidence="4">The sequence shown here is derived from an EMBL/GenBank/DDBJ whole genome shotgun (WGS) entry which is preliminary data.</text>
</comment>
<evidence type="ECO:0000259" key="3">
    <source>
        <dbReference type="PROSITE" id="PS50405"/>
    </source>
</evidence>
<dbReference type="Proteomes" id="UP000591131">
    <property type="component" value="Unassembled WGS sequence"/>
</dbReference>
<dbReference type="Gene3D" id="3.40.30.10">
    <property type="entry name" value="Glutaredoxin"/>
    <property type="match status" value="1"/>
</dbReference>
<proteinExistence type="inferred from homology"/>
<reference evidence="4 5" key="1">
    <citation type="submission" date="2020-04" db="EMBL/GenBank/DDBJ databases">
        <title>Perkinsus chesapeaki whole genome sequence.</title>
        <authorList>
            <person name="Bogema D.R."/>
        </authorList>
    </citation>
    <scope>NUCLEOTIDE SEQUENCE [LARGE SCALE GENOMIC DNA]</scope>
    <source>
        <strain evidence="4">ATCC PRA-425</strain>
    </source>
</reference>
<feature type="domain" description="GST N-terminal" evidence="2">
    <location>
        <begin position="2"/>
        <end position="83"/>
    </location>
</feature>
<dbReference type="PANTHER" id="PTHR44051:SF8">
    <property type="entry name" value="GLUTATHIONE S-TRANSFERASE GSTA"/>
    <property type="match status" value="1"/>
</dbReference>
<organism evidence="4 5">
    <name type="scientific">Perkinsus chesapeaki</name>
    <name type="common">Clam parasite</name>
    <name type="synonym">Perkinsus andrewsi</name>
    <dbReference type="NCBI Taxonomy" id="330153"/>
    <lineage>
        <taxon>Eukaryota</taxon>
        <taxon>Sar</taxon>
        <taxon>Alveolata</taxon>
        <taxon>Perkinsozoa</taxon>
        <taxon>Perkinsea</taxon>
        <taxon>Perkinsida</taxon>
        <taxon>Perkinsidae</taxon>
        <taxon>Perkinsus</taxon>
    </lineage>
</organism>
<evidence type="ECO:0000256" key="1">
    <source>
        <dbReference type="ARBA" id="ARBA00007409"/>
    </source>
</evidence>
<evidence type="ECO:0000259" key="2">
    <source>
        <dbReference type="PROSITE" id="PS50404"/>
    </source>
</evidence>
<dbReference type="PANTHER" id="PTHR44051">
    <property type="entry name" value="GLUTATHIONE S-TRANSFERASE-RELATED"/>
    <property type="match status" value="1"/>
</dbReference>
<keyword evidence="5" id="KW-1185">Reference proteome</keyword>
<dbReference type="SUPFAM" id="SSF52833">
    <property type="entry name" value="Thioredoxin-like"/>
    <property type="match status" value="1"/>
</dbReference>
<feature type="domain" description="GST C-terminal" evidence="3">
    <location>
        <begin position="92"/>
        <end position="223"/>
    </location>
</feature>
<dbReference type="SUPFAM" id="SSF47616">
    <property type="entry name" value="GST C-terminal domain-like"/>
    <property type="match status" value="1"/>
</dbReference>
<evidence type="ECO:0000313" key="4">
    <source>
        <dbReference type="EMBL" id="KAF4666919.1"/>
    </source>
</evidence>
<dbReference type="GO" id="GO:0016740">
    <property type="term" value="F:transferase activity"/>
    <property type="evidence" value="ECO:0007669"/>
    <property type="project" value="UniProtKB-KW"/>
</dbReference>
<dbReference type="Gene3D" id="1.20.1050.10">
    <property type="match status" value="1"/>
</dbReference>
<comment type="similarity">
    <text evidence="1">Belongs to the GST superfamily.</text>
</comment>
<name>A0A7J6M5Z7_PERCH</name>
<dbReference type="Pfam" id="PF13409">
    <property type="entry name" value="GST_N_2"/>
    <property type="match status" value="1"/>
</dbReference>
<accession>A0A7J6M5Z7</accession>
<dbReference type="InterPro" id="IPR010987">
    <property type="entry name" value="Glutathione-S-Trfase_C-like"/>
</dbReference>
<dbReference type="InterPro" id="IPR004046">
    <property type="entry name" value="GST_C"/>
</dbReference>
<dbReference type="InterPro" id="IPR040079">
    <property type="entry name" value="Glutathione_S-Trfase"/>
</dbReference>